<dbReference type="Proteomes" id="UP001500575">
    <property type="component" value="Unassembled WGS sequence"/>
</dbReference>
<keyword evidence="1" id="KW-1133">Transmembrane helix</keyword>
<comment type="caution">
    <text evidence="2">The sequence shown here is derived from an EMBL/GenBank/DDBJ whole genome shotgun (WGS) entry which is preliminary data.</text>
</comment>
<keyword evidence="3" id="KW-1185">Reference proteome</keyword>
<evidence type="ECO:0000313" key="3">
    <source>
        <dbReference type="Proteomes" id="UP001500575"/>
    </source>
</evidence>
<evidence type="ECO:0000313" key="2">
    <source>
        <dbReference type="EMBL" id="GAA2133040.1"/>
    </source>
</evidence>
<organism evidence="2 3">
    <name type="scientific">Nocardioides bigeumensis</name>
    <dbReference type="NCBI Taxonomy" id="433657"/>
    <lineage>
        <taxon>Bacteria</taxon>
        <taxon>Bacillati</taxon>
        <taxon>Actinomycetota</taxon>
        <taxon>Actinomycetes</taxon>
        <taxon>Propionibacteriales</taxon>
        <taxon>Nocardioidaceae</taxon>
        <taxon>Nocardioides</taxon>
    </lineage>
</organism>
<feature type="transmembrane region" description="Helical" evidence="1">
    <location>
        <begin position="119"/>
        <end position="141"/>
    </location>
</feature>
<protein>
    <recommendedName>
        <fullName evidence="4">DUF3592 domain-containing protein</fullName>
    </recommendedName>
</protein>
<dbReference type="RefSeq" id="WP_344305419.1">
    <property type="nucleotide sequence ID" value="NZ_BAAAQQ010000013.1"/>
</dbReference>
<gene>
    <name evidence="2" type="ORF">GCM10009843_38170</name>
</gene>
<evidence type="ECO:0008006" key="4">
    <source>
        <dbReference type="Google" id="ProtNLM"/>
    </source>
</evidence>
<keyword evidence="1" id="KW-0472">Membrane</keyword>
<keyword evidence="1" id="KW-0812">Transmembrane</keyword>
<proteinExistence type="predicted"/>
<name>A0ABN2YVY3_9ACTN</name>
<accession>A0ABN2YVY3</accession>
<reference evidence="2 3" key="1">
    <citation type="journal article" date="2019" name="Int. J. Syst. Evol. Microbiol.">
        <title>The Global Catalogue of Microorganisms (GCM) 10K type strain sequencing project: providing services to taxonomists for standard genome sequencing and annotation.</title>
        <authorList>
            <consortium name="The Broad Institute Genomics Platform"/>
            <consortium name="The Broad Institute Genome Sequencing Center for Infectious Disease"/>
            <person name="Wu L."/>
            <person name="Ma J."/>
        </authorList>
    </citation>
    <scope>NUCLEOTIDE SEQUENCE [LARGE SCALE GENOMIC DNA]</scope>
    <source>
        <strain evidence="2 3">JCM 16021</strain>
    </source>
</reference>
<sequence length="224" mass="24712">MSRRTKSRLVLVLLVLFLNLPLAHSTWTRYRVQSSGEQVTATVVEDEVLGDESDPAYWIRYRLPESAVRDGTDDALLEQNREVTREAYDEAVSAQRIGVRVLDGQPLTSRAAGQVTAYAGLWFTLVADLLLLGFLFVLWRFGRFGRPELLRLEAVGDVRTSSGEPAVVDEDDTGVIEVTGDVVEVTDHDVLLLAGRRRVVVVLDGRAVLAGPGERATARGRLLV</sequence>
<dbReference type="EMBL" id="BAAAQQ010000013">
    <property type="protein sequence ID" value="GAA2133040.1"/>
    <property type="molecule type" value="Genomic_DNA"/>
</dbReference>
<evidence type="ECO:0000256" key="1">
    <source>
        <dbReference type="SAM" id="Phobius"/>
    </source>
</evidence>